<reference evidence="3" key="1">
    <citation type="journal article" date="2020" name="Nat. Commun.">
        <title>Genome assembly of wild tea tree DASZ reveals pedigree and selection history of tea varieties.</title>
        <authorList>
            <person name="Zhang W."/>
            <person name="Zhang Y."/>
            <person name="Qiu H."/>
            <person name="Guo Y."/>
            <person name="Wan H."/>
            <person name="Zhang X."/>
            <person name="Scossa F."/>
            <person name="Alseekh S."/>
            <person name="Zhang Q."/>
            <person name="Wang P."/>
            <person name="Xu L."/>
            <person name="Schmidt M.H."/>
            <person name="Jia X."/>
            <person name="Li D."/>
            <person name="Zhu A."/>
            <person name="Guo F."/>
            <person name="Chen W."/>
            <person name="Ni D."/>
            <person name="Usadel B."/>
            <person name="Fernie A.R."/>
            <person name="Wen W."/>
        </authorList>
    </citation>
    <scope>NUCLEOTIDE SEQUENCE [LARGE SCALE GENOMIC DNA]</scope>
    <source>
        <strain evidence="3">cv. G240</strain>
    </source>
</reference>
<dbReference type="Proteomes" id="UP000593564">
    <property type="component" value="Unassembled WGS sequence"/>
</dbReference>
<comment type="caution">
    <text evidence="2">The sequence shown here is derived from an EMBL/GenBank/DDBJ whole genome shotgun (WGS) entry which is preliminary data.</text>
</comment>
<protein>
    <recommendedName>
        <fullName evidence="1">EDS1 EP domain-containing protein</fullName>
    </recommendedName>
</protein>
<feature type="domain" description="EDS1 EP" evidence="1">
    <location>
        <begin position="151"/>
        <end position="238"/>
    </location>
</feature>
<name>A0A7J7I0G9_CAMSI</name>
<dbReference type="InterPro" id="IPR041266">
    <property type="entry name" value="EDS1_EP"/>
</dbReference>
<organism evidence="2 3">
    <name type="scientific">Camellia sinensis</name>
    <name type="common">Tea plant</name>
    <name type="synonym">Thea sinensis</name>
    <dbReference type="NCBI Taxonomy" id="4442"/>
    <lineage>
        <taxon>Eukaryota</taxon>
        <taxon>Viridiplantae</taxon>
        <taxon>Streptophyta</taxon>
        <taxon>Embryophyta</taxon>
        <taxon>Tracheophyta</taxon>
        <taxon>Spermatophyta</taxon>
        <taxon>Magnoliopsida</taxon>
        <taxon>eudicotyledons</taxon>
        <taxon>Gunneridae</taxon>
        <taxon>Pentapetalae</taxon>
        <taxon>asterids</taxon>
        <taxon>Ericales</taxon>
        <taxon>Theaceae</taxon>
        <taxon>Camellia</taxon>
    </lineage>
</organism>
<accession>A0A7J7I0G9</accession>
<proteinExistence type="predicted"/>
<gene>
    <name evidence="2" type="ORF">HYC85_004823</name>
</gene>
<dbReference type="PANTHER" id="PTHR31317">
    <property type="entry name" value="OS08G0163500 PROTEIN"/>
    <property type="match status" value="1"/>
</dbReference>
<dbReference type="Pfam" id="PF18117">
    <property type="entry name" value="EDS1_EP"/>
    <property type="match status" value="1"/>
</dbReference>
<dbReference type="PANTHER" id="PTHR31317:SF14">
    <property type="entry name" value="DUF1005 FAMILY PROTEIN (DUF1005)"/>
    <property type="match status" value="1"/>
</dbReference>
<dbReference type="Pfam" id="PF06219">
    <property type="entry name" value="DUF1005"/>
    <property type="match status" value="1"/>
</dbReference>
<evidence type="ECO:0000313" key="3">
    <source>
        <dbReference type="Proteomes" id="UP000593564"/>
    </source>
</evidence>
<evidence type="ECO:0000259" key="1">
    <source>
        <dbReference type="Pfam" id="PF18117"/>
    </source>
</evidence>
<sequence>MFTLRQFLVLNLHFSSAFIVTVTKFTLHHSFFALTTAWTSSLHHQVSLELGPVPFDSPSTSLEILLIQLAIEFYIVLASPSKSQETDGICRTLLRWCNGHASNSMVLRRVPEAKQQSNYTCLHDDIKDFHTNITGLELAGMWDESIEMLKRLLVEPLDIANYYRHTKNDDTKAYLIKGRTNLYKYMQRWREHAERIEQESNSEPYFWAEVEDLRSNNKSFEDMKQRILHTERDVLKWLCLLFHWVLSSSFFQATMTQATPPSGYPCDSKCTDRCSKAGEKKRCLTDCGICCKKCKCVPSGTFGNQLDCPCYRAHEIYASNLWRVEHPGRMGRTCGVSCGKLLGHVHVSVNLDGPASRATVFQHGWMKLGSEQEKPTARLHLTVRSEPDPRFVFQFGGEPECSPVVFQIQRNIRQPVFSCKFSADRNARSQYLPLDFTVNHNRGWMRTFSGEREKPGKEPPHK</sequence>
<dbReference type="EMBL" id="JACBKZ010000002">
    <property type="protein sequence ID" value="KAF5957598.1"/>
    <property type="molecule type" value="Genomic_DNA"/>
</dbReference>
<evidence type="ECO:0000313" key="2">
    <source>
        <dbReference type="EMBL" id="KAF5957598.1"/>
    </source>
</evidence>
<dbReference type="Pfam" id="PF02704">
    <property type="entry name" value="GASA"/>
    <property type="match status" value="1"/>
</dbReference>
<dbReference type="AlphaFoldDB" id="A0A7J7I0G9"/>
<dbReference type="InterPro" id="IPR003854">
    <property type="entry name" value="GASA"/>
</dbReference>
<dbReference type="InterPro" id="IPR010410">
    <property type="entry name" value="DUF1005"/>
</dbReference>
<reference evidence="2 3" key="2">
    <citation type="submission" date="2020-07" db="EMBL/GenBank/DDBJ databases">
        <title>Genome assembly of wild tea tree DASZ reveals pedigree and selection history of tea varieties.</title>
        <authorList>
            <person name="Zhang W."/>
        </authorList>
    </citation>
    <scope>NUCLEOTIDE SEQUENCE [LARGE SCALE GENOMIC DNA]</scope>
    <source>
        <strain evidence="3">cv. G240</strain>
        <tissue evidence="2">Leaf</tissue>
    </source>
</reference>
<keyword evidence="3" id="KW-1185">Reference proteome</keyword>